<name>A0ABN1KRV3_9BURK</name>
<dbReference type="PIRSF" id="PIRSF004692">
    <property type="entry name" value="KdsD_KpsF"/>
    <property type="match status" value="1"/>
</dbReference>
<dbReference type="InterPro" id="IPR035474">
    <property type="entry name" value="SIS_Kpsf"/>
</dbReference>
<keyword evidence="2" id="KW-0677">Repeat</keyword>
<accession>A0ABN1KRV3</accession>
<organism evidence="8 9">
    <name type="scientific">Castellaniella ginsengisoli</name>
    <dbReference type="NCBI Taxonomy" id="546114"/>
    <lineage>
        <taxon>Bacteria</taxon>
        <taxon>Pseudomonadati</taxon>
        <taxon>Pseudomonadota</taxon>
        <taxon>Betaproteobacteria</taxon>
        <taxon>Burkholderiales</taxon>
        <taxon>Alcaligenaceae</taxon>
        <taxon>Castellaniella</taxon>
    </lineage>
</organism>
<dbReference type="CDD" id="cd04604">
    <property type="entry name" value="CBS_pair_SIS_assoc"/>
    <property type="match status" value="1"/>
</dbReference>
<gene>
    <name evidence="8" type="ORF">GCM10009108_06040</name>
</gene>
<dbReference type="PANTHER" id="PTHR42745">
    <property type="match status" value="1"/>
</dbReference>
<dbReference type="CDD" id="cd05014">
    <property type="entry name" value="SIS_Kpsf"/>
    <property type="match status" value="1"/>
</dbReference>
<evidence type="ECO:0000259" key="6">
    <source>
        <dbReference type="PROSITE" id="PS51371"/>
    </source>
</evidence>
<proteinExistence type="inferred from homology"/>
<feature type="domain" description="SIS" evidence="7">
    <location>
        <begin position="44"/>
        <end position="187"/>
    </location>
</feature>
<dbReference type="SUPFAM" id="SSF54631">
    <property type="entry name" value="CBS-domain pair"/>
    <property type="match status" value="1"/>
</dbReference>
<dbReference type="Pfam" id="PF00571">
    <property type="entry name" value="CBS"/>
    <property type="match status" value="2"/>
</dbReference>
<dbReference type="PROSITE" id="PS51464">
    <property type="entry name" value="SIS"/>
    <property type="match status" value="1"/>
</dbReference>
<dbReference type="NCBIfam" id="TIGR00393">
    <property type="entry name" value="kpsF"/>
    <property type="match status" value="1"/>
</dbReference>
<dbReference type="SUPFAM" id="SSF53697">
    <property type="entry name" value="SIS domain"/>
    <property type="match status" value="1"/>
</dbReference>
<comment type="caution">
    <text evidence="8">The sequence shown here is derived from an EMBL/GenBank/DDBJ whole genome shotgun (WGS) entry which is preliminary data.</text>
</comment>
<feature type="domain" description="CBS" evidence="6">
    <location>
        <begin position="278"/>
        <end position="331"/>
    </location>
</feature>
<dbReference type="Pfam" id="PF01380">
    <property type="entry name" value="SIS"/>
    <property type="match status" value="1"/>
</dbReference>
<evidence type="ECO:0000256" key="2">
    <source>
        <dbReference type="ARBA" id="ARBA00022737"/>
    </source>
</evidence>
<dbReference type="InterPro" id="IPR050986">
    <property type="entry name" value="GutQ/KpsF_isomerases"/>
</dbReference>
<dbReference type="GO" id="GO:0016853">
    <property type="term" value="F:isomerase activity"/>
    <property type="evidence" value="ECO:0007669"/>
    <property type="project" value="UniProtKB-KW"/>
</dbReference>
<evidence type="ECO:0000256" key="4">
    <source>
        <dbReference type="PIRNR" id="PIRNR004692"/>
    </source>
</evidence>
<dbReference type="InterPro" id="IPR001347">
    <property type="entry name" value="SIS_dom"/>
</dbReference>
<evidence type="ECO:0000259" key="7">
    <source>
        <dbReference type="PROSITE" id="PS51464"/>
    </source>
</evidence>
<feature type="domain" description="CBS" evidence="6">
    <location>
        <begin position="213"/>
        <end position="269"/>
    </location>
</feature>
<keyword evidence="8" id="KW-0413">Isomerase</keyword>
<comment type="similarity">
    <text evidence="1 4">Belongs to the SIS family. GutQ/KpsF subfamily.</text>
</comment>
<keyword evidence="3 5" id="KW-0129">CBS domain</keyword>
<dbReference type="Gene3D" id="3.10.580.10">
    <property type="entry name" value="CBS-domain"/>
    <property type="match status" value="1"/>
</dbReference>
<dbReference type="InterPro" id="IPR004800">
    <property type="entry name" value="KdsD/KpsF-type"/>
</dbReference>
<dbReference type="PANTHER" id="PTHR42745:SF1">
    <property type="entry name" value="ARABINOSE 5-PHOSPHATE ISOMERASE KDSD"/>
    <property type="match status" value="1"/>
</dbReference>
<evidence type="ECO:0000256" key="3">
    <source>
        <dbReference type="ARBA" id="ARBA00023122"/>
    </source>
</evidence>
<reference evidence="8 9" key="1">
    <citation type="journal article" date="2019" name="Int. J. Syst. Evol. Microbiol.">
        <title>The Global Catalogue of Microorganisms (GCM) 10K type strain sequencing project: providing services to taxonomists for standard genome sequencing and annotation.</title>
        <authorList>
            <consortium name="The Broad Institute Genomics Platform"/>
            <consortium name="The Broad Institute Genome Sequencing Center for Infectious Disease"/>
            <person name="Wu L."/>
            <person name="Ma J."/>
        </authorList>
    </citation>
    <scope>NUCLEOTIDE SEQUENCE [LARGE SCALE GENOMIC DNA]</scope>
    <source>
        <strain evidence="8 9">JCM 15515</strain>
    </source>
</reference>
<evidence type="ECO:0000313" key="8">
    <source>
        <dbReference type="EMBL" id="GAA0774470.1"/>
    </source>
</evidence>
<dbReference type="InterPro" id="IPR046348">
    <property type="entry name" value="SIS_dom_sf"/>
</dbReference>
<dbReference type="PROSITE" id="PS51371">
    <property type="entry name" value="CBS"/>
    <property type="match status" value="2"/>
</dbReference>
<dbReference type="InterPro" id="IPR046342">
    <property type="entry name" value="CBS_dom_sf"/>
</dbReference>
<evidence type="ECO:0000313" key="9">
    <source>
        <dbReference type="Proteomes" id="UP001500573"/>
    </source>
</evidence>
<evidence type="ECO:0000256" key="5">
    <source>
        <dbReference type="PROSITE-ProRule" id="PRU00703"/>
    </source>
</evidence>
<sequence>MDAAINIQSEYFESDLQVAYQTLDAEMESLRRMRGRLDRSFSRAVDIMLGAQGRVIIVGMGKSGLIGRKIAATLASTGTSAFFVHPGEAFHGDLGMIRPIDVALLISNSGETEEVLRILPFLEHRQNRIIAMTGGLHSTLARYADVVLDVGVEREACKNNLAPTSSTTNTLAMGDALAVALMVRRDFQPEDFAQFHPGGSLGRRLLTRVKDVMHKAPLPVCASDMPFREVVNVMTAGRLGLALVMDGKILKGIITDGDLRRAFERHESMKNVVAEQIMSHQPLTIQPEVRFTDAEALMNKNEISALVVQNQQGDVLGVLQIHGLKHQVSAL</sequence>
<keyword evidence="9" id="KW-1185">Reference proteome</keyword>
<dbReference type="EMBL" id="BAAAEX010000003">
    <property type="protein sequence ID" value="GAA0774470.1"/>
    <property type="molecule type" value="Genomic_DNA"/>
</dbReference>
<dbReference type="InterPro" id="IPR000644">
    <property type="entry name" value="CBS_dom"/>
</dbReference>
<dbReference type="Gene3D" id="3.40.50.10490">
    <property type="entry name" value="Glucose-6-phosphate isomerase like protein, domain 1"/>
    <property type="match status" value="1"/>
</dbReference>
<dbReference type="Proteomes" id="UP001500573">
    <property type="component" value="Unassembled WGS sequence"/>
</dbReference>
<protein>
    <submittedName>
        <fullName evidence="8">KpsF/GutQ family sugar-phosphate isomerase</fullName>
    </submittedName>
</protein>
<dbReference type="RefSeq" id="WP_425544929.1">
    <property type="nucleotide sequence ID" value="NZ_BAAAEX010000003.1"/>
</dbReference>
<dbReference type="SMART" id="SM00116">
    <property type="entry name" value="CBS"/>
    <property type="match status" value="2"/>
</dbReference>
<evidence type="ECO:0000256" key="1">
    <source>
        <dbReference type="ARBA" id="ARBA00008165"/>
    </source>
</evidence>